<dbReference type="OMA" id="STYITEW"/>
<protein>
    <recommendedName>
        <fullName evidence="4">Cirhin</fullName>
    </recommendedName>
</protein>
<evidence type="ECO:0000313" key="2">
    <source>
        <dbReference type="EnsemblMetazoa" id="XP_030831501"/>
    </source>
</evidence>
<dbReference type="SUPFAM" id="SSF50978">
    <property type="entry name" value="WD40 repeat-like"/>
    <property type="match status" value="1"/>
</dbReference>
<sequence>MSEFQVHHVKFCNYVPSGIQSLAYNQTDKVLAVGREDNSVEIWKTGEGRKWLQQKVIPGSEKRKVNSLVWVKGRLFSAGLQGDITEYDLQHLKPKKSIYYGNAFWCIAVNNAQTHIAAGCEDGYIRLYEMTDEGLIYDRSLQMQQGRVVSLAWHVSDEVIVTGSLDNIRIWNVNTGHATLRITTQRVQKHTEVVVWQVAVLDDMTIVSGDSVGRTQFWNGKHGTLLKSYTSHRASVLDLCVSQDQTSVFSAGVDPIISEFQMVQKASGSETKHWVRGRSIRDHSHDVMAVVIAGDKLVSGGVDTMLAVNPVHIEMSGGKLSKAMSRLRHRIRGFPHKPIVTLAPKARMLLLQYSHSLEVWKLGNTQASSDEDGKVLPLSEKPVKLLELRAKGVEQIVCSTISSCGTWVAYSDVEKIRFYHVTHNPLSITRVPTIPSNLHPAHHLAFTPDSSKLVSAVCTGSAGLQLLTVDGPDGVDCPQPLVQSLPITEVQGPYTALAVSGDGERVAVVGSEGKVAVLPLNSNKIKSVVLPHTKVPPCCLAFHPSSKQLAVAYTDRNIAEYDITKHEYTPWSRSVHKQGLHQAWLEKTSVIHQMTFDPSDPDKLLVQDGTWLTVIDKTKPLPRANERLLAPRAGKRRHDGTSRSEDRTHGFSICKKYKYLSSAASKKAVTAAYDTHNSYCPLAGCATDIICFSSPLTSSILLNDE</sequence>
<evidence type="ECO:0000256" key="1">
    <source>
        <dbReference type="PROSITE-ProRule" id="PRU00221"/>
    </source>
</evidence>
<dbReference type="GeneID" id="105439894"/>
<dbReference type="GO" id="GO:0030686">
    <property type="term" value="C:90S preribosome"/>
    <property type="evidence" value="ECO:0007669"/>
    <property type="project" value="InterPro"/>
</dbReference>
<dbReference type="PANTHER" id="PTHR44163">
    <property type="entry name" value="U3 SMALL NUCLEOLAR RNA-ASSOCIATED PROTEIN 4 HOMOLOG"/>
    <property type="match status" value="1"/>
</dbReference>
<dbReference type="OrthoDB" id="8883818at2759"/>
<accession>A0A7M7SU37</accession>
<dbReference type="Proteomes" id="UP000007110">
    <property type="component" value="Unassembled WGS sequence"/>
</dbReference>
<dbReference type="GO" id="GO:0000462">
    <property type="term" value="P:maturation of SSU-rRNA from tricistronic rRNA transcript (SSU-rRNA, 5.8S rRNA, LSU-rRNA)"/>
    <property type="evidence" value="ECO:0000318"/>
    <property type="project" value="GO_Central"/>
</dbReference>
<dbReference type="GO" id="GO:0032040">
    <property type="term" value="C:small-subunit processome"/>
    <property type="evidence" value="ECO:0000318"/>
    <property type="project" value="GO_Central"/>
</dbReference>
<dbReference type="Pfam" id="PF00400">
    <property type="entry name" value="WD40"/>
    <property type="match status" value="4"/>
</dbReference>
<dbReference type="InParanoid" id="A0A7M7SU37"/>
<dbReference type="GO" id="GO:0034455">
    <property type="term" value="C:t-UTP complex"/>
    <property type="evidence" value="ECO:0000318"/>
    <property type="project" value="GO_Central"/>
</dbReference>
<dbReference type="SUPFAM" id="SSF50969">
    <property type="entry name" value="YVTN repeat-like/Quinoprotein amine dehydrogenase"/>
    <property type="match status" value="1"/>
</dbReference>
<dbReference type="InterPro" id="IPR011044">
    <property type="entry name" value="Quino_amine_DH_bsu"/>
</dbReference>
<reference evidence="2" key="2">
    <citation type="submission" date="2021-01" db="UniProtKB">
        <authorList>
            <consortium name="EnsemblMetazoa"/>
        </authorList>
    </citation>
    <scope>IDENTIFICATION</scope>
</reference>
<dbReference type="Gene3D" id="2.130.10.10">
    <property type="entry name" value="YVTN repeat-like/Quinoprotein amine dehydrogenase"/>
    <property type="match status" value="3"/>
</dbReference>
<dbReference type="KEGG" id="spu:105439894"/>
<dbReference type="PANTHER" id="PTHR44163:SF1">
    <property type="entry name" value="U3 SMALL NUCLEOLAR RNA-ASSOCIATED PROTEIN 4 HOMOLOG"/>
    <property type="match status" value="1"/>
</dbReference>
<evidence type="ECO:0000313" key="3">
    <source>
        <dbReference type="Proteomes" id="UP000007110"/>
    </source>
</evidence>
<dbReference type="AlphaFoldDB" id="A0A7M7SU37"/>
<dbReference type="InterPro" id="IPR046351">
    <property type="entry name" value="UTP4"/>
</dbReference>
<dbReference type="SMART" id="SM00320">
    <property type="entry name" value="WD40"/>
    <property type="match status" value="9"/>
</dbReference>
<dbReference type="InterPro" id="IPR001680">
    <property type="entry name" value="WD40_rpt"/>
</dbReference>
<evidence type="ECO:0008006" key="4">
    <source>
        <dbReference type="Google" id="ProtNLM"/>
    </source>
</evidence>
<dbReference type="InterPro" id="IPR036322">
    <property type="entry name" value="WD40_repeat_dom_sf"/>
</dbReference>
<keyword evidence="1" id="KW-0853">WD repeat</keyword>
<dbReference type="PROSITE" id="PS50082">
    <property type="entry name" value="WD_REPEATS_2"/>
    <property type="match status" value="1"/>
</dbReference>
<dbReference type="InterPro" id="IPR015943">
    <property type="entry name" value="WD40/YVTN_repeat-like_dom_sf"/>
</dbReference>
<dbReference type="RefSeq" id="XP_030831501.1">
    <property type="nucleotide sequence ID" value="XM_030975641.1"/>
</dbReference>
<organism evidence="2 3">
    <name type="scientific">Strongylocentrotus purpuratus</name>
    <name type="common">Purple sea urchin</name>
    <dbReference type="NCBI Taxonomy" id="7668"/>
    <lineage>
        <taxon>Eukaryota</taxon>
        <taxon>Metazoa</taxon>
        <taxon>Echinodermata</taxon>
        <taxon>Eleutherozoa</taxon>
        <taxon>Echinozoa</taxon>
        <taxon>Echinoidea</taxon>
        <taxon>Euechinoidea</taxon>
        <taxon>Echinacea</taxon>
        <taxon>Camarodonta</taxon>
        <taxon>Echinidea</taxon>
        <taxon>Strongylocentrotidae</taxon>
        <taxon>Strongylocentrotus</taxon>
    </lineage>
</organism>
<proteinExistence type="predicted"/>
<feature type="repeat" description="WD" evidence="1">
    <location>
        <begin position="19"/>
        <end position="44"/>
    </location>
</feature>
<reference evidence="3" key="1">
    <citation type="submission" date="2015-02" db="EMBL/GenBank/DDBJ databases">
        <title>Genome sequencing for Strongylocentrotus purpuratus.</title>
        <authorList>
            <person name="Murali S."/>
            <person name="Liu Y."/>
            <person name="Vee V."/>
            <person name="English A."/>
            <person name="Wang M."/>
            <person name="Skinner E."/>
            <person name="Han Y."/>
            <person name="Muzny D.M."/>
            <person name="Worley K.C."/>
            <person name="Gibbs R.A."/>
        </authorList>
    </citation>
    <scope>NUCLEOTIDE SEQUENCE</scope>
</reference>
<dbReference type="EnsemblMetazoa" id="XM_030975641">
    <property type="protein sequence ID" value="XP_030831501"/>
    <property type="gene ID" value="LOC105439894"/>
</dbReference>
<keyword evidence="3" id="KW-1185">Reference proteome</keyword>
<name>A0A7M7SU37_STRPU</name>